<dbReference type="PANTHER" id="PTHR31286:SF166">
    <property type="entry name" value="OS01G0177800 PROTEIN"/>
    <property type="match status" value="1"/>
</dbReference>
<dbReference type="OrthoDB" id="694575at2759"/>
<dbReference type="Proteomes" id="UP000019116">
    <property type="component" value="Chromosome 6B"/>
</dbReference>
<protein>
    <recommendedName>
        <fullName evidence="4">Zinc knuckle CX2CX4HX4C domain-containing protein</fullName>
    </recommendedName>
</protein>
<dbReference type="Gramene" id="TraesCS6B03G0732100.1">
    <property type="protein sequence ID" value="TraesCS6B03G0732100.1.CDS"/>
    <property type="gene ID" value="TraesCS6B03G0732100"/>
</dbReference>
<evidence type="ECO:0000256" key="1">
    <source>
        <dbReference type="SAM" id="MobiDB-lite"/>
    </source>
</evidence>
<evidence type="ECO:0008006" key="4">
    <source>
        <dbReference type="Google" id="ProtNLM"/>
    </source>
</evidence>
<evidence type="ECO:0000313" key="3">
    <source>
        <dbReference type="Proteomes" id="UP000019116"/>
    </source>
</evidence>
<dbReference type="EnsemblPlants" id="TraesCS6B02G248800.2">
    <property type="protein sequence ID" value="TraesCS6B02G248800.2"/>
    <property type="gene ID" value="TraesCS6B02G248800"/>
</dbReference>
<accession>A0A3B6PMG0</accession>
<name>A0A3B6PMG0_WHEAT</name>
<reference evidence="2" key="2">
    <citation type="submission" date="2018-10" db="UniProtKB">
        <authorList>
            <consortium name="EnsemblPlants"/>
        </authorList>
    </citation>
    <scope>IDENTIFICATION</scope>
</reference>
<feature type="region of interest" description="Disordered" evidence="1">
    <location>
        <begin position="1"/>
        <end position="27"/>
    </location>
</feature>
<sequence>MEGNQLAAIQEEEGGERGAGQTEEYQEAKVPDLALNLQVMSISAPRVHNLRATQPWTMGSDNLLIEWIDPADESKTKDDYKFDHIYVSVRVYGVPKNHRSLQLLQQILSTIGKPSEFHPLQESMLFARSDYIWGTTKIRISDSIVDKISLTLDEKNSKTVYLYYEKIGRICLFCGVMFHTVQHCQKRNNIIMERVRSGQTTEDIPFFRYGEWVMDSGKIPSQAIEKEIATNPILSKFQKMFQEDLNKERGKPVLGKTDLHPSFPTRQYYYGSTGPTLTTEKQSNQNLYTREGQVKGTGGAEMHRTTSFNNSGIHDFEMEVLPENVQYGEAWAWNGPTIYEK</sequence>
<keyword evidence="3" id="KW-1185">Reference proteome</keyword>
<proteinExistence type="predicted"/>
<organism evidence="2">
    <name type="scientific">Triticum aestivum</name>
    <name type="common">Wheat</name>
    <dbReference type="NCBI Taxonomy" id="4565"/>
    <lineage>
        <taxon>Eukaryota</taxon>
        <taxon>Viridiplantae</taxon>
        <taxon>Streptophyta</taxon>
        <taxon>Embryophyta</taxon>
        <taxon>Tracheophyta</taxon>
        <taxon>Spermatophyta</taxon>
        <taxon>Magnoliopsida</taxon>
        <taxon>Liliopsida</taxon>
        <taxon>Poales</taxon>
        <taxon>Poaceae</taxon>
        <taxon>BOP clade</taxon>
        <taxon>Pooideae</taxon>
        <taxon>Triticodae</taxon>
        <taxon>Triticeae</taxon>
        <taxon>Triticinae</taxon>
        <taxon>Triticum</taxon>
    </lineage>
</organism>
<dbReference type="PANTHER" id="PTHR31286">
    <property type="entry name" value="GLYCINE-RICH CELL WALL STRUCTURAL PROTEIN 1.8-LIKE"/>
    <property type="match status" value="1"/>
</dbReference>
<dbReference type="STRING" id="4565.A0A3B6PMG0"/>
<dbReference type="AlphaFoldDB" id="A0A3B6PMG0"/>
<dbReference type="InterPro" id="IPR040256">
    <property type="entry name" value="At4g02000-like"/>
</dbReference>
<reference evidence="2" key="1">
    <citation type="submission" date="2018-08" db="EMBL/GenBank/DDBJ databases">
        <authorList>
            <person name="Rossello M."/>
        </authorList>
    </citation>
    <scope>NUCLEOTIDE SEQUENCE [LARGE SCALE GENOMIC DNA]</scope>
    <source>
        <strain evidence="2">cv. Chinese Spring</strain>
    </source>
</reference>
<dbReference type="Gramene" id="TraesCS6B02G248800.2">
    <property type="protein sequence ID" value="TraesCS6B02G248800.2"/>
    <property type="gene ID" value="TraesCS6B02G248800"/>
</dbReference>
<evidence type="ECO:0000313" key="2">
    <source>
        <dbReference type="EnsemblPlants" id="TraesCS6B02G248800.2"/>
    </source>
</evidence>